<accession>Q81LU2</accession>
<gene>
    <name evidence="2" type="ordered locus">GBAA_4519</name>
</gene>
<name>A0A0F7RBV9_BACAN</name>
<organism evidence="2 3">
    <name type="scientific">Bacillus anthracis</name>
    <name type="common">anthrax bacterium</name>
    <dbReference type="NCBI Taxonomy" id="1392"/>
    <lineage>
        <taxon>Bacteria</taxon>
        <taxon>Bacillati</taxon>
        <taxon>Bacillota</taxon>
        <taxon>Bacilli</taxon>
        <taxon>Bacillales</taxon>
        <taxon>Bacillaceae</taxon>
        <taxon>Bacillus</taxon>
        <taxon>Bacillus cereus group</taxon>
    </lineage>
</organism>
<evidence type="ECO:0000313" key="2">
    <source>
        <dbReference type="EMBL" id="AAT33639.2"/>
    </source>
</evidence>
<feature type="transmembrane region" description="Helical" evidence="1">
    <location>
        <begin position="23"/>
        <end position="41"/>
    </location>
</feature>
<evidence type="ECO:0000313" key="3">
    <source>
        <dbReference type="Proteomes" id="UP000000594"/>
    </source>
</evidence>
<dbReference type="KEGG" id="bar:GBAA_4519"/>
<accession>E9QVT6</accession>
<dbReference type="Proteomes" id="UP000000594">
    <property type="component" value="Chromosome"/>
</dbReference>
<keyword evidence="1" id="KW-0812">Transmembrane</keyword>
<dbReference type="AlphaFoldDB" id="A0A0F7RBV9"/>
<protein>
    <submittedName>
        <fullName evidence="2">Uncharacterized protein</fullName>
    </submittedName>
</protein>
<proteinExistence type="predicted"/>
<keyword evidence="1" id="KW-1133">Transmembrane helix</keyword>
<sequence>MNVLFSLVRNTVPANFVIDDSEVVILIFFCLFIMLKIGFRYPEIEDEKIKGYVA</sequence>
<accession>Q6KMI6</accession>
<dbReference type="EMBL" id="AE017334">
    <property type="protein sequence ID" value="AAT33639.2"/>
    <property type="molecule type" value="Genomic_DNA"/>
</dbReference>
<keyword evidence="1" id="KW-0472">Membrane</keyword>
<keyword evidence="3" id="KW-1185">Reference proteome</keyword>
<reference evidence="2 3" key="1">
    <citation type="journal article" date="2009" name="J. Bacteriol.">
        <title>The complete genome sequence of Bacillus anthracis Ames 'Ancestor'.</title>
        <authorList>
            <person name="Ravel J."/>
            <person name="Jiang L."/>
            <person name="Stanley S.T."/>
            <person name="Wilson M.R."/>
            <person name="Decker R.S."/>
            <person name="Read T.D."/>
            <person name="Worsham P."/>
            <person name="Keim P.S."/>
            <person name="Salzberg S.L."/>
            <person name="Fraser-Liggett C.M."/>
            <person name="Rasko D.A."/>
        </authorList>
    </citation>
    <scope>NUCLEOTIDE SEQUENCE [LARGE SCALE GENOMIC DNA]</scope>
    <source>
        <strain evidence="3">Ames ancestor</strain>
    </source>
</reference>
<evidence type="ECO:0000256" key="1">
    <source>
        <dbReference type="SAM" id="Phobius"/>
    </source>
</evidence>
<accession>A0A0F7RBV9</accession>